<proteinExistence type="predicted"/>
<evidence type="ECO:0000313" key="1">
    <source>
        <dbReference type="EMBL" id="GAJ15317.1"/>
    </source>
</evidence>
<dbReference type="EMBL" id="BARW01026107">
    <property type="protein sequence ID" value="GAJ15317.1"/>
    <property type="molecule type" value="Genomic_DNA"/>
</dbReference>
<gene>
    <name evidence="1" type="ORF">S12H4_42633</name>
</gene>
<sequence length="61" mass="7357">MDENCNRCFESDSSGYKNFRELKNLVHQENKSVDKKANKKRRDYLFDDIAVKKLDHYVYIP</sequence>
<reference evidence="1" key="1">
    <citation type="journal article" date="2014" name="Front. Microbiol.">
        <title>High frequency of phylogenetically diverse reductive dehalogenase-homologous genes in deep subseafloor sedimentary metagenomes.</title>
        <authorList>
            <person name="Kawai M."/>
            <person name="Futagami T."/>
            <person name="Toyoda A."/>
            <person name="Takaki Y."/>
            <person name="Nishi S."/>
            <person name="Hori S."/>
            <person name="Arai W."/>
            <person name="Tsubouchi T."/>
            <person name="Morono Y."/>
            <person name="Uchiyama I."/>
            <person name="Ito T."/>
            <person name="Fujiyama A."/>
            <person name="Inagaki F."/>
            <person name="Takami H."/>
        </authorList>
    </citation>
    <scope>NUCLEOTIDE SEQUENCE</scope>
    <source>
        <strain evidence="1">Expedition CK06-06</strain>
    </source>
</reference>
<protein>
    <submittedName>
        <fullName evidence="1">Uncharacterized protein</fullName>
    </submittedName>
</protein>
<dbReference type="AlphaFoldDB" id="X1VD37"/>
<comment type="caution">
    <text evidence="1">The sequence shown here is derived from an EMBL/GenBank/DDBJ whole genome shotgun (WGS) entry which is preliminary data.</text>
</comment>
<name>X1VD37_9ZZZZ</name>
<organism evidence="1">
    <name type="scientific">marine sediment metagenome</name>
    <dbReference type="NCBI Taxonomy" id="412755"/>
    <lineage>
        <taxon>unclassified sequences</taxon>
        <taxon>metagenomes</taxon>
        <taxon>ecological metagenomes</taxon>
    </lineage>
</organism>
<accession>X1VD37</accession>